<dbReference type="SMART" id="SM00935">
    <property type="entry name" value="OmpH"/>
    <property type="match status" value="1"/>
</dbReference>
<accession>A0ABW2KS48</accession>
<feature type="coiled-coil region" evidence="3">
    <location>
        <begin position="78"/>
        <end position="146"/>
    </location>
</feature>
<dbReference type="Proteomes" id="UP001596456">
    <property type="component" value="Unassembled WGS sequence"/>
</dbReference>
<gene>
    <name evidence="6" type="ORF">ACFQPS_02785</name>
</gene>
<evidence type="ECO:0000256" key="1">
    <source>
        <dbReference type="ARBA" id="ARBA00009091"/>
    </source>
</evidence>
<proteinExistence type="inferred from homology"/>
<evidence type="ECO:0000256" key="3">
    <source>
        <dbReference type="SAM" id="Coils"/>
    </source>
</evidence>
<dbReference type="Pfam" id="PF03938">
    <property type="entry name" value="OmpH"/>
    <property type="match status" value="1"/>
</dbReference>
<dbReference type="EMBL" id="JBHTCM010000004">
    <property type="protein sequence ID" value="MFC7332076.1"/>
    <property type="molecule type" value="Genomic_DNA"/>
</dbReference>
<evidence type="ECO:0000313" key="6">
    <source>
        <dbReference type="EMBL" id="MFC7332076.1"/>
    </source>
</evidence>
<comment type="similarity">
    <text evidence="1">Belongs to the Skp family.</text>
</comment>
<feature type="signal peptide" evidence="5">
    <location>
        <begin position="1"/>
        <end position="25"/>
    </location>
</feature>
<keyword evidence="3" id="KW-0175">Coiled coil</keyword>
<dbReference type="SUPFAM" id="SSF111384">
    <property type="entry name" value="OmpH-like"/>
    <property type="match status" value="1"/>
</dbReference>
<evidence type="ECO:0000313" key="7">
    <source>
        <dbReference type="Proteomes" id="UP001596456"/>
    </source>
</evidence>
<evidence type="ECO:0000256" key="5">
    <source>
        <dbReference type="SAM" id="SignalP"/>
    </source>
</evidence>
<dbReference type="Gene3D" id="3.30.910.20">
    <property type="entry name" value="Skp domain"/>
    <property type="match status" value="1"/>
</dbReference>
<dbReference type="PANTHER" id="PTHR35089:SF1">
    <property type="entry name" value="CHAPERONE PROTEIN SKP"/>
    <property type="match status" value="1"/>
</dbReference>
<dbReference type="InterPro" id="IPR024930">
    <property type="entry name" value="Skp_dom_sf"/>
</dbReference>
<dbReference type="InterPro" id="IPR005632">
    <property type="entry name" value="Chaperone_Skp"/>
</dbReference>
<comment type="caution">
    <text evidence="6">The sequence shown here is derived from an EMBL/GenBank/DDBJ whole genome shotgun (WGS) entry which is preliminary data.</text>
</comment>
<dbReference type="PANTHER" id="PTHR35089">
    <property type="entry name" value="CHAPERONE PROTEIN SKP"/>
    <property type="match status" value="1"/>
</dbReference>
<protein>
    <submittedName>
        <fullName evidence="6">OmpH family outer membrane protein</fullName>
    </submittedName>
</protein>
<sequence>MHGRGLIVLAAALWAGVGLPGAADAQEQAPTTPPSVAHPVGPAAEGQPQPTIAIVDAQGLLSASSAWRSIQQQLTALQQDFQAEMNAQITRLRSLEQDLAKQRQTQSAEEFDRARKQFEQEVAESRQHAQERARILDTALNDAKEKLLDMLGQVVRDVAKERGIVLVLHREAVLYRGDPSLDLTDVVLQRLNARLPQVTVVLPK</sequence>
<reference evidence="7" key="1">
    <citation type="journal article" date="2019" name="Int. J. Syst. Evol. Microbiol.">
        <title>The Global Catalogue of Microorganisms (GCM) 10K type strain sequencing project: providing services to taxonomists for standard genome sequencing and annotation.</title>
        <authorList>
            <consortium name="The Broad Institute Genomics Platform"/>
            <consortium name="The Broad Institute Genome Sequencing Center for Infectious Disease"/>
            <person name="Wu L."/>
            <person name="Ma J."/>
        </authorList>
    </citation>
    <scope>NUCLEOTIDE SEQUENCE [LARGE SCALE GENOMIC DNA]</scope>
    <source>
        <strain evidence="7">CGMCC 1.16275</strain>
    </source>
</reference>
<keyword evidence="2 5" id="KW-0732">Signal</keyword>
<evidence type="ECO:0000256" key="2">
    <source>
        <dbReference type="ARBA" id="ARBA00022729"/>
    </source>
</evidence>
<organism evidence="6 7">
    <name type="scientific">Rhodocista pekingensis</name>
    <dbReference type="NCBI Taxonomy" id="201185"/>
    <lineage>
        <taxon>Bacteria</taxon>
        <taxon>Pseudomonadati</taxon>
        <taxon>Pseudomonadota</taxon>
        <taxon>Alphaproteobacteria</taxon>
        <taxon>Rhodospirillales</taxon>
        <taxon>Azospirillaceae</taxon>
        <taxon>Rhodocista</taxon>
    </lineage>
</organism>
<name>A0ABW2KS48_9PROT</name>
<keyword evidence="7" id="KW-1185">Reference proteome</keyword>
<dbReference type="RefSeq" id="WP_377356256.1">
    <property type="nucleotide sequence ID" value="NZ_JBHTCM010000004.1"/>
</dbReference>
<evidence type="ECO:0000256" key="4">
    <source>
        <dbReference type="SAM" id="MobiDB-lite"/>
    </source>
</evidence>
<feature type="region of interest" description="Disordered" evidence="4">
    <location>
        <begin position="24"/>
        <end position="47"/>
    </location>
</feature>
<feature type="chain" id="PRO_5046400292" evidence="5">
    <location>
        <begin position="26"/>
        <end position="204"/>
    </location>
</feature>